<comment type="caution">
    <text evidence="1">The sequence shown here is derived from an EMBL/GenBank/DDBJ whole genome shotgun (WGS) entry which is preliminary data.</text>
</comment>
<evidence type="ECO:0000313" key="1">
    <source>
        <dbReference type="EMBL" id="MBA4453970.1"/>
    </source>
</evidence>
<dbReference type="Proteomes" id="UP000526786">
    <property type="component" value="Unassembled WGS sequence"/>
</dbReference>
<organism evidence="1 2">
    <name type="scientific">Candidatus Nitrosomaritimum aestuariumsis</name>
    <dbReference type="NCBI Taxonomy" id="3342354"/>
    <lineage>
        <taxon>Archaea</taxon>
        <taxon>Nitrososphaerota</taxon>
        <taxon>Nitrososphaeria</taxon>
        <taxon>Nitrosopumilales</taxon>
        <taxon>Nitrosopumilaceae</taxon>
        <taxon>Candidatus Nitrosomaritimum</taxon>
    </lineage>
</organism>
<gene>
    <name evidence="1" type="ORF">H2B05_03395</name>
</gene>
<protein>
    <submittedName>
        <fullName evidence="1">Uncharacterized protein</fullName>
    </submittedName>
</protein>
<proteinExistence type="predicted"/>
<sequence>MNITKTLSVITLAVIFSFTIISHQAFAHYGEPLSGYGTATIDGLRSLGEWDGAHVIPVFGGKSDSSMLLVMNDEENLYFGLYVI</sequence>
<dbReference type="EMBL" id="JACENC010000134">
    <property type="protein sequence ID" value="MBA4453970.1"/>
    <property type="molecule type" value="Genomic_DNA"/>
</dbReference>
<evidence type="ECO:0000313" key="2">
    <source>
        <dbReference type="Proteomes" id="UP000526786"/>
    </source>
</evidence>
<reference evidence="1 2" key="1">
    <citation type="journal article" date="2020" name="Appl. Environ. Microbiol.">
        <title>Genomic Characteristics of a Novel Species of Ammonia-Oxidizing Archaea from the Jiulong River Estuary.</title>
        <authorList>
            <person name="Zou D."/>
            <person name="Wan R."/>
            <person name="Han L."/>
            <person name="Xu M.N."/>
            <person name="Liu Y."/>
            <person name="Liu H."/>
            <person name="Kao S.J."/>
            <person name="Li M."/>
        </authorList>
    </citation>
    <scope>NUCLEOTIDE SEQUENCE [LARGE SCALE GENOMIC DNA]</scope>
    <source>
        <strain evidence="1">W2bin3</strain>
    </source>
</reference>
<accession>A0AC60W2Z5</accession>
<feature type="non-terminal residue" evidence="1">
    <location>
        <position position="84"/>
    </location>
</feature>
<name>A0AC60W2Z5_9ARCH</name>